<dbReference type="GeneID" id="89980750"/>
<dbReference type="EMBL" id="JAVRRD010000008">
    <property type="protein sequence ID" value="KAK5056057.1"/>
    <property type="molecule type" value="Genomic_DNA"/>
</dbReference>
<feature type="compositionally biased region" description="Low complexity" evidence="6">
    <location>
        <begin position="1"/>
        <end position="18"/>
    </location>
</feature>
<feature type="transmembrane region" description="Helical" evidence="7">
    <location>
        <begin position="96"/>
        <end position="115"/>
    </location>
</feature>
<feature type="domain" description="Major facilitator superfamily (MFS) profile" evidence="8">
    <location>
        <begin position="48"/>
        <end position="496"/>
    </location>
</feature>
<accession>A0AAV9NEV4</accession>
<feature type="transmembrane region" description="Helical" evidence="7">
    <location>
        <begin position="403"/>
        <end position="424"/>
    </location>
</feature>
<dbReference type="Proteomes" id="UP001358417">
    <property type="component" value="Unassembled WGS sequence"/>
</dbReference>
<protein>
    <recommendedName>
        <fullName evidence="8">Major facilitator superfamily (MFS) profile domain-containing protein</fullName>
    </recommendedName>
</protein>
<feature type="transmembrane region" description="Helical" evidence="7">
    <location>
        <begin position="40"/>
        <end position="57"/>
    </location>
</feature>
<dbReference type="PROSITE" id="PS00216">
    <property type="entry name" value="SUGAR_TRANSPORT_1"/>
    <property type="match status" value="1"/>
</dbReference>
<dbReference type="RefSeq" id="XP_064708027.1">
    <property type="nucleotide sequence ID" value="XM_064856127.1"/>
</dbReference>
<feature type="region of interest" description="Disordered" evidence="6">
    <location>
        <begin position="1"/>
        <end position="30"/>
    </location>
</feature>
<comment type="subcellular location">
    <subcellularLocation>
        <location evidence="1">Membrane</location>
        <topology evidence="1">Multi-pass membrane protein</topology>
    </subcellularLocation>
</comment>
<evidence type="ECO:0000259" key="8">
    <source>
        <dbReference type="PROSITE" id="PS50850"/>
    </source>
</evidence>
<dbReference type="InterPro" id="IPR005829">
    <property type="entry name" value="Sugar_transporter_CS"/>
</dbReference>
<gene>
    <name evidence="9" type="ORF">LTR84_012608</name>
</gene>
<keyword evidence="4 7" id="KW-1133">Transmembrane helix</keyword>
<dbReference type="PANTHER" id="PTHR48022:SF2">
    <property type="entry name" value="PLASTIDIC GLUCOSE TRANSPORTER 4"/>
    <property type="match status" value="1"/>
</dbReference>
<feature type="transmembrane region" description="Helical" evidence="7">
    <location>
        <begin position="308"/>
        <end position="330"/>
    </location>
</feature>
<keyword evidence="5 7" id="KW-0472">Membrane</keyword>
<evidence type="ECO:0000313" key="10">
    <source>
        <dbReference type="Proteomes" id="UP001358417"/>
    </source>
</evidence>
<evidence type="ECO:0000256" key="5">
    <source>
        <dbReference type="ARBA" id="ARBA00023136"/>
    </source>
</evidence>
<dbReference type="InterPro" id="IPR020846">
    <property type="entry name" value="MFS_dom"/>
</dbReference>
<evidence type="ECO:0000313" key="9">
    <source>
        <dbReference type="EMBL" id="KAK5056057.1"/>
    </source>
</evidence>
<feature type="compositionally biased region" description="Basic and acidic residues" evidence="6">
    <location>
        <begin position="20"/>
        <end position="29"/>
    </location>
</feature>
<dbReference type="SUPFAM" id="SSF103473">
    <property type="entry name" value="MFS general substrate transporter"/>
    <property type="match status" value="1"/>
</dbReference>
<keyword evidence="10" id="KW-1185">Reference proteome</keyword>
<dbReference type="Pfam" id="PF00083">
    <property type="entry name" value="Sugar_tr"/>
    <property type="match status" value="1"/>
</dbReference>
<feature type="transmembrane region" description="Helical" evidence="7">
    <location>
        <begin position="186"/>
        <end position="210"/>
    </location>
</feature>
<organism evidence="9 10">
    <name type="scientific">Exophiala bonariae</name>
    <dbReference type="NCBI Taxonomy" id="1690606"/>
    <lineage>
        <taxon>Eukaryota</taxon>
        <taxon>Fungi</taxon>
        <taxon>Dikarya</taxon>
        <taxon>Ascomycota</taxon>
        <taxon>Pezizomycotina</taxon>
        <taxon>Eurotiomycetes</taxon>
        <taxon>Chaetothyriomycetidae</taxon>
        <taxon>Chaetothyriales</taxon>
        <taxon>Herpotrichiellaceae</taxon>
        <taxon>Exophiala</taxon>
    </lineage>
</organism>
<keyword evidence="3 7" id="KW-0812">Transmembrane</keyword>
<evidence type="ECO:0000256" key="2">
    <source>
        <dbReference type="ARBA" id="ARBA00010992"/>
    </source>
</evidence>
<feature type="transmembrane region" description="Helical" evidence="7">
    <location>
        <begin position="370"/>
        <end position="391"/>
    </location>
</feature>
<evidence type="ECO:0000256" key="1">
    <source>
        <dbReference type="ARBA" id="ARBA00004141"/>
    </source>
</evidence>
<dbReference type="Gene3D" id="1.20.1250.20">
    <property type="entry name" value="MFS general substrate transporter like domains"/>
    <property type="match status" value="1"/>
</dbReference>
<evidence type="ECO:0000256" key="4">
    <source>
        <dbReference type="ARBA" id="ARBA00022989"/>
    </source>
</evidence>
<feature type="transmembrane region" description="Helical" evidence="7">
    <location>
        <begin position="150"/>
        <end position="174"/>
    </location>
</feature>
<feature type="transmembrane region" description="Helical" evidence="7">
    <location>
        <begin position="474"/>
        <end position="492"/>
    </location>
</feature>
<proteinExistence type="inferred from homology"/>
<feature type="transmembrane region" description="Helical" evidence="7">
    <location>
        <begin position="342"/>
        <end position="363"/>
    </location>
</feature>
<dbReference type="PROSITE" id="PS50850">
    <property type="entry name" value="MFS"/>
    <property type="match status" value="1"/>
</dbReference>
<dbReference type="InterPro" id="IPR005828">
    <property type="entry name" value="MFS_sugar_transport-like"/>
</dbReference>
<dbReference type="InterPro" id="IPR036259">
    <property type="entry name" value="MFS_trans_sf"/>
</dbReference>
<evidence type="ECO:0000256" key="7">
    <source>
        <dbReference type="SAM" id="Phobius"/>
    </source>
</evidence>
<feature type="transmembrane region" description="Helical" evidence="7">
    <location>
        <begin position="127"/>
        <end position="144"/>
    </location>
</feature>
<dbReference type="GO" id="GO:0016020">
    <property type="term" value="C:membrane"/>
    <property type="evidence" value="ECO:0007669"/>
    <property type="project" value="UniProtKB-SubCell"/>
</dbReference>
<dbReference type="InterPro" id="IPR050360">
    <property type="entry name" value="MFS_Sugar_Transporters"/>
</dbReference>
<dbReference type="PANTHER" id="PTHR48022">
    <property type="entry name" value="PLASTIDIC GLUCOSE TRANSPORTER 4"/>
    <property type="match status" value="1"/>
</dbReference>
<evidence type="ECO:0000256" key="3">
    <source>
        <dbReference type="ARBA" id="ARBA00022692"/>
    </source>
</evidence>
<feature type="transmembrane region" description="Helical" evidence="7">
    <location>
        <begin position="444"/>
        <end position="462"/>
    </location>
</feature>
<reference evidence="9 10" key="1">
    <citation type="submission" date="2023-08" db="EMBL/GenBank/DDBJ databases">
        <title>Black Yeasts Isolated from many extreme environments.</title>
        <authorList>
            <person name="Coleine C."/>
            <person name="Stajich J.E."/>
            <person name="Selbmann L."/>
        </authorList>
    </citation>
    <scope>NUCLEOTIDE SEQUENCE [LARGE SCALE GENOMIC DNA]</scope>
    <source>
        <strain evidence="9 10">CCFEE 5792</strain>
    </source>
</reference>
<sequence length="547" mass="59190">MTEQTLTATEKAETTTVERVGGRPQDHGDSINIQEKVTRTVFLFSAFIALSAAIGNFDNNYGGTVLLMGPFNTAFGHCAEVPDPSGSLVMMCRLSALQQSLTSLTSLFTAVGSALSSVTGTYIGRRGTIQFGAFLVLIGAAGMLGTSSNYLNYMVCKCIGGTGLGFLYSGTIVYGVECMPPHKRGMLLGLFSIGLGAGSALAAGVCAGSAGIQSNWAWKTPIACQIPLSIALAAGIMLFPESPRWLLIKNKENTARIALGRFSHQEPNSHSVDTQVREMQTYLEFEKVMASTTSWMEMFHKTNIRRTLISAFLLMIPALAGTFFIIPYTAVFLGGLGISNPFLITAIINLCIFAGSLFAGFTAEYFGRRLSLLLGLSIMGASMLIFSAVSSGLGTQAKVTQNVLVAFLCIWCFVFASCASPAIWVASAEMHSVRLRTHGQALSLFMNSIFAFGAQFWTPYMINPEYGNMGTNVGYFYFGLLFVILIIAILFVPETGRLKLEQIDDYFASGVPAWKTSLKRNKEIAEQNILDVSTEEHDSKQVQLEDE</sequence>
<comment type="similarity">
    <text evidence="2">Belongs to the major facilitator superfamily. Sugar transporter (TC 2.A.1.1) family.</text>
</comment>
<name>A0AAV9NEV4_9EURO</name>
<dbReference type="GO" id="GO:0005351">
    <property type="term" value="F:carbohydrate:proton symporter activity"/>
    <property type="evidence" value="ECO:0007669"/>
    <property type="project" value="TreeGrafter"/>
</dbReference>
<evidence type="ECO:0000256" key="6">
    <source>
        <dbReference type="SAM" id="MobiDB-lite"/>
    </source>
</evidence>
<comment type="caution">
    <text evidence="9">The sequence shown here is derived from an EMBL/GenBank/DDBJ whole genome shotgun (WGS) entry which is preliminary data.</text>
</comment>
<dbReference type="AlphaFoldDB" id="A0AAV9NEV4"/>
<feature type="transmembrane region" description="Helical" evidence="7">
    <location>
        <begin position="216"/>
        <end position="239"/>
    </location>
</feature>